<feature type="compositionally biased region" description="Basic and acidic residues" evidence="1">
    <location>
        <begin position="111"/>
        <end position="122"/>
    </location>
</feature>
<organism evidence="2 3">
    <name type="scientific">Nocardiopsis flavescens</name>
    <dbReference type="NCBI Taxonomy" id="758803"/>
    <lineage>
        <taxon>Bacteria</taxon>
        <taxon>Bacillati</taxon>
        <taxon>Actinomycetota</taxon>
        <taxon>Actinomycetes</taxon>
        <taxon>Streptosporangiales</taxon>
        <taxon>Nocardiopsidaceae</taxon>
        <taxon>Nocardiopsis</taxon>
    </lineage>
</organism>
<keyword evidence="3" id="KW-1185">Reference proteome</keyword>
<dbReference type="EMBL" id="FQZK01000003">
    <property type="protein sequence ID" value="SHJ05532.1"/>
    <property type="molecule type" value="Genomic_DNA"/>
</dbReference>
<name>A0A1M6G6G2_9ACTN</name>
<dbReference type="RefSeq" id="WP_073377053.1">
    <property type="nucleotide sequence ID" value="NZ_FQZK01000003.1"/>
</dbReference>
<evidence type="ECO:0000256" key="1">
    <source>
        <dbReference type="SAM" id="MobiDB-lite"/>
    </source>
</evidence>
<evidence type="ECO:0000313" key="2">
    <source>
        <dbReference type="EMBL" id="SHJ05532.1"/>
    </source>
</evidence>
<evidence type="ECO:0000313" key="3">
    <source>
        <dbReference type="Proteomes" id="UP000184452"/>
    </source>
</evidence>
<dbReference type="Proteomes" id="UP000184452">
    <property type="component" value="Unassembled WGS sequence"/>
</dbReference>
<reference evidence="2 3" key="1">
    <citation type="submission" date="2016-11" db="EMBL/GenBank/DDBJ databases">
        <authorList>
            <person name="Jaros S."/>
            <person name="Januszkiewicz K."/>
            <person name="Wedrychowicz H."/>
        </authorList>
    </citation>
    <scope>NUCLEOTIDE SEQUENCE [LARGE SCALE GENOMIC DNA]</scope>
    <source>
        <strain evidence="2 3">CGMCC 4.5723</strain>
    </source>
</reference>
<dbReference type="AlphaFoldDB" id="A0A1M6G6G2"/>
<sequence length="164" mass="18018">MRAIDRQMRDLLQTPGVRSVHLVDWRSGRTLAHVGAADTADDAVAVLRAVLEGPLCADQGLEDVVVSDARNHVLAAVLAASADLCLRIRVCRDEGNLGFALRELRRLARTAREPAPRRDRPRLPGRGPVPRPRRAEPVDRGVLERVLAALRTLPVDRPDRAVTV</sequence>
<accession>A0A1M6G6G2</accession>
<dbReference type="STRING" id="758803.SAMN05421803_103293"/>
<proteinExistence type="predicted"/>
<feature type="region of interest" description="Disordered" evidence="1">
    <location>
        <begin position="111"/>
        <end position="137"/>
    </location>
</feature>
<gene>
    <name evidence="2" type="ORF">SAMN05421803_103293</name>
</gene>
<protein>
    <submittedName>
        <fullName evidence="2">Uncharacterized protein</fullName>
    </submittedName>
</protein>